<evidence type="ECO:0000256" key="1">
    <source>
        <dbReference type="ARBA" id="ARBA00000799"/>
    </source>
</evidence>
<comment type="caution">
    <text evidence="7">The sequence shown here is derived from an EMBL/GenBank/DDBJ whole genome shotgun (WGS) entry which is preliminary data.</text>
</comment>
<dbReference type="PANTHER" id="PTHR42839:SF2">
    <property type="entry name" value="ISOCHORISMATE SYNTHASE ENTC"/>
    <property type="match status" value="1"/>
</dbReference>
<dbReference type="PANTHER" id="PTHR42839">
    <property type="entry name" value="ISOCHORISMATE SYNTHASE ENTC"/>
    <property type="match status" value="1"/>
</dbReference>
<dbReference type="EC" id="5.4.4.2" evidence="3"/>
<evidence type="ECO:0000256" key="4">
    <source>
        <dbReference type="ARBA" id="ARBA00023235"/>
    </source>
</evidence>
<proteinExistence type="inferred from homology"/>
<evidence type="ECO:0000313" key="7">
    <source>
        <dbReference type="EMBL" id="GAA3954934.1"/>
    </source>
</evidence>
<evidence type="ECO:0000256" key="5">
    <source>
        <dbReference type="ARBA" id="ARBA00041564"/>
    </source>
</evidence>
<dbReference type="RefSeq" id="WP_344781626.1">
    <property type="nucleotide sequence ID" value="NZ_BAAAZW010000003.1"/>
</dbReference>
<evidence type="ECO:0000259" key="6">
    <source>
        <dbReference type="Pfam" id="PF00425"/>
    </source>
</evidence>
<keyword evidence="4" id="KW-0413">Isomerase</keyword>
<comment type="similarity">
    <text evidence="2">Belongs to the isochorismate synthase family.</text>
</comment>
<protein>
    <recommendedName>
        <fullName evidence="3">isochorismate synthase</fullName>
        <ecNumber evidence="3">5.4.4.2</ecNumber>
    </recommendedName>
    <alternativeName>
        <fullName evidence="5">Isochorismate mutase</fullName>
    </alternativeName>
</protein>
<gene>
    <name evidence="7" type="ORF">GCM10022231_11840</name>
</gene>
<reference evidence="8" key="1">
    <citation type="journal article" date="2019" name="Int. J. Syst. Evol. Microbiol.">
        <title>The Global Catalogue of Microorganisms (GCM) 10K type strain sequencing project: providing services to taxonomists for standard genome sequencing and annotation.</title>
        <authorList>
            <consortium name="The Broad Institute Genomics Platform"/>
            <consortium name="The Broad Institute Genome Sequencing Center for Infectious Disease"/>
            <person name="Wu L."/>
            <person name="Ma J."/>
        </authorList>
    </citation>
    <scope>NUCLEOTIDE SEQUENCE [LARGE SCALE GENOMIC DNA]</scope>
    <source>
        <strain evidence="8">JCM 16923</strain>
    </source>
</reference>
<dbReference type="InterPro" id="IPR004561">
    <property type="entry name" value="IsoChor_synthase"/>
</dbReference>
<dbReference type="EMBL" id="BAAAZW010000003">
    <property type="protein sequence ID" value="GAA3954934.1"/>
    <property type="molecule type" value="Genomic_DNA"/>
</dbReference>
<comment type="catalytic activity">
    <reaction evidence="1">
        <text>chorismate = isochorismate</text>
        <dbReference type="Rhea" id="RHEA:18985"/>
        <dbReference type="ChEBI" id="CHEBI:29748"/>
        <dbReference type="ChEBI" id="CHEBI:29780"/>
        <dbReference type="EC" id="5.4.4.2"/>
    </reaction>
</comment>
<keyword evidence="8" id="KW-1185">Reference proteome</keyword>
<sequence length="361" mass="37166">MPTTTFVLARNGSGYRGDGRAAGFDTVAAARAALAAGTVDVVTGALGFDPAGPAALTAPHRWSSGSAVTSQVPERRRAVAESLTGAGEHRTRVCAALDAIAAGTVEKVVLARHAQWRLDRPADPADLLSAFAHVGPGAAVFAAALDPAPGRAGHWLIGASPELLVRRAGRVVTCHPYAGSAARSRDGAADTAAARGLLASAKDRAEHAFVVDDLRTRLAPLCTELSVPGEPALMSTGELWHLATPIRGVLADDTVTALDLAALLSPTPAVCGTPRPTAARLIADLEEPRDFYAGTVGWCDARGDGEWLVSIRCLELAADHRDVRAWAGGGIVAGSDPDAEVAETAAKFRTVRRALGLDAPA</sequence>
<dbReference type="NCBIfam" id="TIGR00543">
    <property type="entry name" value="isochor_syn"/>
    <property type="match status" value="1"/>
</dbReference>
<evidence type="ECO:0000256" key="2">
    <source>
        <dbReference type="ARBA" id="ARBA00005297"/>
    </source>
</evidence>
<accession>A0ABP7NW72</accession>
<dbReference type="InterPro" id="IPR005801">
    <property type="entry name" value="ADC_synthase"/>
</dbReference>
<feature type="domain" description="Chorismate-utilising enzyme C-terminal" evidence="6">
    <location>
        <begin position="88"/>
        <end position="347"/>
    </location>
</feature>
<evidence type="ECO:0000256" key="3">
    <source>
        <dbReference type="ARBA" id="ARBA00012824"/>
    </source>
</evidence>
<dbReference type="Gene3D" id="3.60.120.10">
    <property type="entry name" value="Anthranilate synthase"/>
    <property type="match status" value="1"/>
</dbReference>
<dbReference type="Pfam" id="PF00425">
    <property type="entry name" value="Chorismate_bind"/>
    <property type="match status" value="1"/>
</dbReference>
<dbReference type="SUPFAM" id="SSF56322">
    <property type="entry name" value="ADC synthase"/>
    <property type="match status" value="1"/>
</dbReference>
<evidence type="ECO:0000313" key="8">
    <source>
        <dbReference type="Proteomes" id="UP001418444"/>
    </source>
</evidence>
<dbReference type="InterPro" id="IPR015890">
    <property type="entry name" value="Chorismate_C"/>
</dbReference>
<organism evidence="7 8">
    <name type="scientific">Gordonia caeni</name>
    <dbReference type="NCBI Taxonomy" id="1007097"/>
    <lineage>
        <taxon>Bacteria</taxon>
        <taxon>Bacillati</taxon>
        <taxon>Actinomycetota</taxon>
        <taxon>Actinomycetes</taxon>
        <taxon>Mycobacteriales</taxon>
        <taxon>Gordoniaceae</taxon>
        <taxon>Gordonia</taxon>
    </lineage>
</organism>
<dbReference type="Proteomes" id="UP001418444">
    <property type="component" value="Unassembled WGS sequence"/>
</dbReference>
<name>A0ABP7NW72_9ACTN</name>